<organism evidence="2 3">
    <name type="scientific">Sphingobium soli</name>
    <dbReference type="NCBI Taxonomy" id="1591116"/>
    <lineage>
        <taxon>Bacteria</taxon>
        <taxon>Pseudomonadati</taxon>
        <taxon>Pseudomonadota</taxon>
        <taxon>Alphaproteobacteria</taxon>
        <taxon>Sphingomonadales</taxon>
        <taxon>Sphingomonadaceae</taxon>
        <taxon>Sphingobium</taxon>
    </lineage>
</organism>
<keyword evidence="3" id="KW-1185">Reference proteome</keyword>
<proteinExistence type="predicted"/>
<dbReference type="Proteomes" id="UP001198830">
    <property type="component" value="Unassembled WGS sequence"/>
</dbReference>
<sequence length="146" mass="16755">MMAATFEPNDADRDPGELRLRNWLWRPWYAKLWWSGVPAYWLGMLAAIRFDGLASIYHSAFGGYLNIVFFPPVMALVLSFGFLKRWLASLPALENDEFDEEEYWRKRRLGPSGMPKEVDPLEPSSGVFWLGSPLNPLNPGYINRGS</sequence>
<gene>
    <name evidence="2" type="ORF">LL253_13285</name>
</gene>
<dbReference type="RefSeq" id="WP_228227480.1">
    <property type="nucleotide sequence ID" value="NZ_JAJGNP010000011.1"/>
</dbReference>
<evidence type="ECO:0000313" key="3">
    <source>
        <dbReference type="Proteomes" id="UP001198830"/>
    </source>
</evidence>
<keyword evidence="1" id="KW-1133">Transmembrane helix</keyword>
<keyword evidence="1" id="KW-0472">Membrane</keyword>
<protein>
    <recommendedName>
        <fullName evidence="4">DUF2628 domain-containing protein</fullName>
    </recommendedName>
</protein>
<comment type="caution">
    <text evidence="2">The sequence shown here is derived from an EMBL/GenBank/DDBJ whole genome shotgun (WGS) entry which is preliminary data.</text>
</comment>
<feature type="transmembrane region" description="Helical" evidence="1">
    <location>
        <begin position="60"/>
        <end position="83"/>
    </location>
</feature>
<feature type="transmembrane region" description="Helical" evidence="1">
    <location>
        <begin position="28"/>
        <end position="48"/>
    </location>
</feature>
<name>A0ABS8H649_9SPHN</name>
<keyword evidence="1" id="KW-0812">Transmembrane</keyword>
<evidence type="ECO:0008006" key="4">
    <source>
        <dbReference type="Google" id="ProtNLM"/>
    </source>
</evidence>
<reference evidence="2 3" key="1">
    <citation type="submission" date="2021-10" db="EMBL/GenBank/DDBJ databases">
        <title>The diversity and Nitrogen Metabolism of Culturable Nitrate-Utilizing Bacteria Within the Oxygen Minimum Zone of the Changjiang (Yangtze River)Estuary.</title>
        <authorList>
            <person name="Zhang D."/>
            <person name="Zheng J."/>
            <person name="Liu S."/>
            <person name="He W."/>
        </authorList>
    </citation>
    <scope>NUCLEOTIDE SEQUENCE [LARGE SCALE GENOMIC DNA]</scope>
    <source>
        <strain evidence="2 3">FXH275-2</strain>
    </source>
</reference>
<dbReference type="EMBL" id="JAJGNP010000011">
    <property type="protein sequence ID" value="MCC4233660.1"/>
    <property type="molecule type" value="Genomic_DNA"/>
</dbReference>
<evidence type="ECO:0000313" key="2">
    <source>
        <dbReference type="EMBL" id="MCC4233660.1"/>
    </source>
</evidence>
<evidence type="ECO:0000256" key="1">
    <source>
        <dbReference type="SAM" id="Phobius"/>
    </source>
</evidence>
<accession>A0ABS8H649</accession>